<keyword evidence="2" id="KW-0812">Transmembrane</keyword>
<feature type="region of interest" description="Disordered" evidence="1">
    <location>
        <begin position="1"/>
        <end position="33"/>
    </location>
</feature>
<gene>
    <name evidence="3" type="ORF">BDV27DRAFT_136838</name>
</gene>
<reference evidence="3 4" key="1">
    <citation type="submission" date="2019-04" db="EMBL/GenBank/DDBJ databases">
        <title>Friends and foes A comparative genomics studyof 23 Aspergillus species from section Flavi.</title>
        <authorList>
            <consortium name="DOE Joint Genome Institute"/>
            <person name="Kjaerbolling I."/>
            <person name="Vesth T."/>
            <person name="Frisvad J.C."/>
            <person name="Nybo J.L."/>
            <person name="Theobald S."/>
            <person name="Kildgaard S."/>
            <person name="Isbrandt T."/>
            <person name="Kuo A."/>
            <person name="Sato A."/>
            <person name="Lyhne E.K."/>
            <person name="Kogle M.E."/>
            <person name="Wiebenga A."/>
            <person name="Kun R.S."/>
            <person name="Lubbers R.J."/>
            <person name="Makela M.R."/>
            <person name="Barry K."/>
            <person name="Chovatia M."/>
            <person name="Clum A."/>
            <person name="Daum C."/>
            <person name="Haridas S."/>
            <person name="He G."/>
            <person name="LaButti K."/>
            <person name="Lipzen A."/>
            <person name="Mondo S."/>
            <person name="Riley R."/>
            <person name="Salamov A."/>
            <person name="Simmons B.A."/>
            <person name="Magnuson J.K."/>
            <person name="Henrissat B."/>
            <person name="Mortensen U.H."/>
            <person name="Larsen T.O."/>
            <person name="Devries R.P."/>
            <person name="Grigoriev I.V."/>
            <person name="Machida M."/>
            <person name="Baker S.E."/>
            <person name="Andersen M.R."/>
        </authorList>
    </citation>
    <scope>NUCLEOTIDE SEQUENCE [LARGE SCALE GENOMIC DNA]</scope>
    <source>
        <strain evidence="3 4">CBS 763.97</strain>
    </source>
</reference>
<evidence type="ECO:0000313" key="4">
    <source>
        <dbReference type="Proteomes" id="UP000326268"/>
    </source>
</evidence>
<evidence type="ECO:0000256" key="2">
    <source>
        <dbReference type="SAM" id="Phobius"/>
    </source>
</evidence>
<proteinExistence type="predicted"/>
<protein>
    <submittedName>
        <fullName evidence="3">Uncharacterized protein</fullName>
    </submittedName>
</protein>
<dbReference type="RefSeq" id="XP_031922077.1">
    <property type="nucleotide sequence ID" value="XM_032068853.1"/>
</dbReference>
<feature type="transmembrane region" description="Helical" evidence="2">
    <location>
        <begin position="102"/>
        <end position="122"/>
    </location>
</feature>
<dbReference type="OrthoDB" id="4361335at2759"/>
<name>A0A5N6ZPV7_9EURO</name>
<evidence type="ECO:0000313" key="3">
    <source>
        <dbReference type="EMBL" id="KAE8358996.1"/>
    </source>
</evidence>
<keyword evidence="4" id="KW-1185">Reference proteome</keyword>
<dbReference type="AlphaFoldDB" id="A0A5N6ZPV7"/>
<dbReference type="GeneID" id="43653299"/>
<organism evidence="3 4">
    <name type="scientific">Aspergillus caelatus</name>
    <dbReference type="NCBI Taxonomy" id="61420"/>
    <lineage>
        <taxon>Eukaryota</taxon>
        <taxon>Fungi</taxon>
        <taxon>Dikarya</taxon>
        <taxon>Ascomycota</taxon>
        <taxon>Pezizomycotina</taxon>
        <taxon>Eurotiomycetes</taxon>
        <taxon>Eurotiomycetidae</taxon>
        <taxon>Eurotiales</taxon>
        <taxon>Aspergillaceae</taxon>
        <taxon>Aspergillus</taxon>
        <taxon>Aspergillus subgen. Circumdati</taxon>
    </lineage>
</organism>
<accession>A0A5N6ZPV7</accession>
<keyword evidence="2" id="KW-0472">Membrane</keyword>
<evidence type="ECO:0000256" key="1">
    <source>
        <dbReference type="SAM" id="MobiDB-lite"/>
    </source>
</evidence>
<dbReference type="Proteomes" id="UP000326268">
    <property type="component" value="Unassembled WGS sequence"/>
</dbReference>
<dbReference type="EMBL" id="ML737854">
    <property type="protein sequence ID" value="KAE8358996.1"/>
    <property type="molecule type" value="Genomic_DNA"/>
</dbReference>
<keyword evidence="2" id="KW-1133">Transmembrane helix</keyword>
<sequence>MSSHTRDPPSTNNDTYKELAPQQPRHREDEGLQVSGCDCTLETSDRDCTLEVDQRAQEMQREAVSGTQASGDIEAGMLEQSYSKYKTRNLFKKNGRVQKSRVCCMVLALIVIIIIIVPSVIATTH</sequence>